<dbReference type="AlphaFoldDB" id="A0ABD0JBJ9"/>
<reference evidence="1 2" key="1">
    <citation type="journal article" date="2023" name="Sci. Data">
        <title>Genome assembly of the Korean intertidal mud-creeper Batillaria attramentaria.</title>
        <authorList>
            <person name="Patra A.K."/>
            <person name="Ho P.T."/>
            <person name="Jun S."/>
            <person name="Lee S.J."/>
            <person name="Kim Y."/>
            <person name="Won Y.J."/>
        </authorList>
    </citation>
    <scope>NUCLEOTIDE SEQUENCE [LARGE SCALE GENOMIC DNA]</scope>
    <source>
        <strain evidence="1">Wonlab-2016</strain>
    </source>
</reference>
<organism evidence="1 2">
    <name type="scientific">Batillaria attramentaria</name>
    <dbReference type="NCBI Taxonomy" id="370345"/>
    <lineage>
        <taxon>Eukaryota</taxon>
        <taxon>Metazoa</taxon>
        <taxon>Spiralia</taxon>
        <taxon>Lophotrochozoa</taxon>
        <taxon>Mollusca</taxon>
        <taxon>Gastropoda</taxon>
        <taxon>Caenogastropoda</taxon>
        <taxon>Sorbeoconcha</taxon>
        <taxon>Cerithioidea</taxon>
        <taxon>Batillariidae</taxon>
        <taxon>Batillaria</taxon>
    </lineage>
</organism>
<name>A0ABD0JBJ9_9CAEN</name>
<sequence>MSARSPPHSHCLILTQWRRVRKTSGAAGPARQSQRPGFVTVCFVYVHCLPTRLERQSSLRSFFALPAPPTQWSGHLSKRPASRYVLGEGELASLLVLTPSSTVTTIAEFHILS</sequence>
<proteinExistence type="predicted"/>
<comment type="caution">
    <text evidence="1">The sequence shown here is derived from an EMBL/GenBank/DDBJ whole genome shotgun (WGS) entry which is preliminary data.</text>
</comment>
<dbReference type="EMBL" id="JACVVK020000512">
    <property type="protein sequence ID" value="KAK7469561.1"/>
    <property type="molecule type" value="Genomic_DNA"/>
</dbReference>
<evidence type="ECO:0000313" key="2">
    <source>
        <dbReference type="Proteomes" id="UP001519460"/>
    </source>
</evidence>
<accession>A0ABD0JBJ9</accession>
<protein>
    <submittedName>
        <fullName evidence="1">Uncharacterized protein</fullName>
    </submittedName>
</protein>
<keyword evidence="2" id="KW-1185">Reference proteome</keyword>
<gene>
    <name evidence="1" type="ORF">BaRGS_00036409</name>
</gene>
<dbReference type="Proteomes" id="UP001519460">
    <property type="component" value="Unassembled WGS sequence"/>
</dbReference>
<evidence type="ECO:0000313" key="1">
    <source>
        <dbReference type="EMBL" id="KAK7469561.1"/>
    </source>
</evidence>